<evidence type="ECO:0000313" key="9">
    <source>
        <dbReference type="Proteomes" id="UP000076078"/>
    </source>
</evidence>
<evidence type="ECO:0000256" key="4">
    <source>
        <dbReference type="ARBA" id="ARBA00022990"/>
    </source>
</evidence>
<dbReference type="Proteomes" id="UP000076078">
    <property type="component" value="Unassembled WGS sequence"/>
</dbReference>
<comment type="similarity">
    <text evidence="2">Belongs to the TBCC family.</text>
</comment>
<dbReference type="Pfam" id="PF07986">
    <property type="entry name" value="TBCC"/>
    <property type="match status" value="1"/>
</dbReference>
<gene>
    <name evidence="8" type="ORF">DLAC_04541</name>
</gene>
<accession>A0A151ZJX1</accession>
<comment type="caution">
    <text evidence="8">The sequence shown here is derived from an EMBL/GenBank/DDBJ whole genome shotgun (WGS) entry which is preliminary data.</text>
</comment>
<dbReference type="OMA" id="YFQHEIT"/>
<dbReference type="GO" id="GO:0007023">
    <property type="term" value="P:post-chaperonin tubulin folding pathway"/>
    <property type="evidence" value="ECO:0007669"/>
    <property type="project" value="InterPro"/>
</dbReference>
<keyword evidence="4" id="KW-0007">Acetylation</keyword>
<evidence type="ECO:0000256" key="1">
    <source>
        <dbReference type="ARBA" id="ARBA00004496"/>
    </source>
</evidence>
<dbReference type="InterPro" id="IPR016098">
    <property type="entry name" value="CAP/MinC_C"/>
</dbReference>
<reference evidence="8 9" key="1">
    <citation type="submission" date="2015-12" db="EMBL/GenBank/DDBJ databases">
        <title>Dictyostelia acquired genes for synthesis and detection of signals that induce cell-type specialization by lateral gene transfer from prokaryotes.</title>
        <authorList>
            <person name="Gloeckner G."/>
            <person name="Schaap P."/>
        </authorList>
    </citation>
    <scope>NUCLEOTIDE SEQUENCE [LARGE SCALE GENOMIC DNA]</scope>
    <source>
        <strain evidence="8 9">TK</strain>
    </source>
</reference>
<dbReference type="EMBL" id="LODT01000022">
    <property type="protein sequence ID" value="KYQ94246.1"/>
    <property type="molecule type" value="Genomic_DNA"/>
</dbReference>
<dbReference type="InParanoid" id="A0A151ZJX1"/>
<evidence type="ECO:0000256" key="5">
    <source>
        <dbReference type="ARBA" id="ARBA00023186"/>
    </source>
</evidence>
<evidence type="ECO:0000256" key="3">
    <source>
        <dbReference type="ARBA" id="ARBA00022490"/>
    </source>
</evidence>
<name>A0A151ZJX1_TIELA</name>
<feature type="domain" description="C-CAP/cofactor C-like" evidence="7">
    <location>
        <begin position="165"/>
        <end position="302"/>
    </location>
</feature>
<keyword evidence="9" id="KW-1185">Reference proteome</keyword>
<evidence type="ECO:0000256" key="6">
    <source>
        <dbReference type="ARBA" id="ARBA00026055"/>
    </source>
</evidence>
<dbReference type="InterPro" id="IPR017901">
    <property type="entry name" value="C-CAP_CF_C-like"/>
</dbReference>
<evidence type="ECO:0000259" key="7">
    <source>
        <dbReference type="PROSITE" id="PS51329"/>
    </source>
</evidence>
<dbReference type="GO" id="GO:0007021">
    <property type="term" value="P:tubulin complex assembly"/>
    <property type="evidence" value="ECO:0007669"/>
    <property type="project" value="TreeGrafter"/>
</dbReference>
<dbReference type="Pfam" id="PF16752">
    <property type="entry name" value="TBCC_N"/>
    <property type="match status" value="1"/>
</dbReference>
<dbReference type="OrthoDB" id="194775at2759"/>
<dbReference type="InterPro" id="IPR006599">
    <property type="entry name" value="CARP_motif"/>
</dbReference>
<proteinExistence type="inferred from homology"/>
<dbReference type="PANTHER" id="PTHR15139:SF0">
    <property type="entry name" value="TUBULIN-SPECIFIC CHAPERONE C"/>
    <property type="match status" value="1"/>
</dbReference>
<dbReference type="Gene3D" id="2.160.20.70">
    <property type="match status" value="1"/>
</dbReference>
<dbReference type="InterPro" id="IPR027684">
    <property type="entry name" value="TBCC"/>
</dbReference>
<dbReference type="AlphaFoldDB" id="A0A151ZJX1"/>
<dbReference type="PANTHER" id="PTHR15139">
    <property type="entry name" value="TUBULIN FOLDING COFACTOR C"/>
    <property type="match status" value="1"/>
</dbReference>
<dbReference type="GO" id="GO:0005737">
    <property type="term" value="C:cytoplasm"/>
    <property type="evidence" value="ECO:0007669"/>
    <property type="project" value="UniProtKB-SubCell"/>
</dbReference>
<comment type="subcellular location">
    <subcellularLocation>
        <location evidence="1">Cytoplasm</location>
    </subcellularLocation>
</comment>
<keyword evidence="3" id="KW-0963">Cytoplasm</keyword>
<dbReference type="Gene3D" id="1.20.58.1250">
    <property type="entry name" value="Tubulin Binding Cofactor C, N-terminal domain"/>
    <property type="match status" value="1"/>
</dbReference>
<dbReference type="GO" id="GO:0015631">
    <property type="term" value="F:tubulin binding"/>
    <property type="evidence" value="ECO:0007669"/>
    <property type="project" value="InterPro"/>
</dbReference>
<dbReference type="SMART" id="SM00673">
    <property type="entry name" value="CARP"/>
    <property type="match status" value="2"/>
</dbReference>
<evidence type="ECO:0000256" key="2">
    <source>
        <dbReference type="ARBA" id="ARBA00008848"/>
    </source>
</evidence>
<dbReference type="STRING" id="361077.A0A151ZJX1"/>
<dbReference type="FunCoup" id="A0A151ZJX1">
    <property type="interactions" value="93"/>
</dbReference>
<protein>
    <submittedName>
        <fullName evidence="8">Tubulin folding cofactor C</fullName>
    </submittedName>
</protein>
<organism evidence="8 9">
    <name type="scientific">Tieghemostelium lacteum</name>
    <name type="common">Slime mold</name>
    <name type="synonym">Dictyostelium lacteum</name>
    <dbReference type="NCBI Taxonomy" id="361077"/>
    <lineage>
        <taxon>Eukaryota</taxon>
        <taxon>Amoebozoa</taxon>
        <taxon>Evosea</taxon>
        <taxon>Eumycetozoa</taxon>
        <taxon>Dictyostelia</taxon>
        <taxon>Dictyosteliales</taxon>
        <taxon>Raperosteliaceae</taxon>
        <taxon>Tieghemostelium</taxon>
    </lineage>
</organism>
<dbReference type="InterPro" id="IPR038397">
    <property type="entry name" value="TBCC_N_sf"/>
</dbReference>
<dbReference type="InterPro" id="IPR031925">
    <property type="entry name" value="TBCC_N"/>
</dbReference>
<comment type="subunit">
    <text evidence="6">Supercomplex made of cofactors A to E. Cofactors A and D function by capturing and stabilizing tubulin in a quasi-native conformation. Cofactor E binds to the cofactor D-tubulin complex; interaction with cofactor C then causes the release of tubulin polypeptides that are committed to the native state.</text>
</comment>
<evidence type="ECO:0000313" key="8">
    <source>
        <dbReference type="EMBL" id="KYQ94246.1"/>
    </source>
</evidence>
<keyword evidence="5" id="KW-0143">Chaperone</keyword>
<sequence length="322" mass="37234">MKNYLKKLKNDQKEVDLSNTENVTLIVGEFAKSIKEIESDLEKCRLITDKDIIQNQFKTINDKLHGVNSLLAESSSFLPLYEVKNTQESINKLTKSINTLKDQLLPKQKFTFKRNATTTTTTNTNTDIKPKQIDDTKKLQPNEQLESIFNIQEIRRIKSKNLNYPTDLKEESSVENLNNDLVMSSLDDCKITIKKPLNALKLDGLNDCVIKSLSPINGSIFIDNCSNCTFILASRQIRIHETKNSIFYIYTKSNPIVEGCQGIRFSYYPSEIVHDLQEFNDTTFTLQDKESNRYQQVHDFDWLQSTQSPNWSILPEDQRKFE</sequence>
<dbReference type="PROSITE" id="PS51329">
    <property type="entry name" value="C_CAP_COFACTOR_C"/>
    <property type="match status" value="1"/>
</dbReference>
<dbReference type="InterPro" id="IPR012945">
    <property type="entry name" value="Tubulin-bd_cofactor_C_dom"/>
</dbReference>